<dbReference type="InterPro" id="IPR001810">
    <property type="entry name" value="F-box_dom"/>
</dbReference>
<feature type="domain" description="F-box" evidence="1">
    <location>
        <begin position="1"/>
        <end position="48"/>
    </location>
</feature>
<keyword evidence="3" id="KW-1185">Reference proteome</keyword>
<dbReference type="AlphaFoldDB" id="A0AAV9W2G3"/>
<dbReference type="PROSITE" id="PS50181">
    <property type="entry name" value="FBOX"/>
    <property type="match status" value="1"/>
</dbReference>
<protein>
    <recommendedName>
        <fullName evidence="1">F-box domain-containing protein</fullName>
    </recommendedName>
</protein>
<accession>A0AAV9W2G3</accession>
<dbReference type="CDD" id="cd09917">
    <property type="entry name" value="F-box_SF"/>
    <property type="match status" value="1"/>
</dbReference>
<evidence type="ECO:0000313" key="3">
    <source>
        <dbReference type="Proteomes" id="UP001370758"/>
    </source>
</evidence>
<comment type="caution">
    <text evidence="2">The sequence shown here is derived from an EMBL/GenBank/DDBJ whole genome shotgun (WGS) entry which is preliminary data.</text>
</comment>
<dbReference type="InterPro" id="IPR036047">
    <property type="entry name" value="F-box-like_dom_sf"/>
</dbReference>
<gene>
    <name evidence="2" type="ORF">TWF481_010267</name>
</gene>
<reference evidence="2 3" key="1">
    <citation type="submission" date="2023-08" db="EMBL/GenBank/DDBJ databases">
        <authorList>
            <person name="Palmer J.M."/>
        </authorList>
    </citation>
    <scope>NUCLEOTIDE SEQUENCE [LARGE SCALE GENOMIC DNA]</scope>
    <source>
        <strain evidence="2 3">TWF481</strain>
    </source>
</reference>
<proteinExistence type="predicted"/>
<sequence>MSGFTKLPTELTDDIFSRLPRADLISASRTSHHFHDRTLPLLNRYLTITVPPSRAIDPARGRRLFEKAFSDASLQYLREIEVGRVLEHEIDTDDLGPRDVYLASNAKKGVPVEDILNESLENLLQRLPAGQLKSFTTFHPAKTTEDLLTPTTITTLFSPQNTITNLNLTLTPSTPCHPFHAHHLKTFTYHAQDFTANYHTIFSILFTAQNTLEQLYSHNSRVPVPPATHIRASRRSEMEIFIHEGFATWKRCEGCCPTNPPSNPANRRIRLTKLKIWHVEGMGQFTTDVFGPYNVLKDSEPTDVEISIGALAFVKLKLASRAGRLSIQNLLQHATGTQLTPDDAQLTEYFASTRGLESVTLNFHANIGMGWLGALQTSAGETLKVLHLGSVRGAMVFDVEVVEGIGRSMRGLEMLSVGAAFGLPACILDSTIFPRLKYFGNRAYVDFGPMSVMGLEEYMRGWKRDGKNFTTSLRLVYLRMAGQNYLIERDCPDGKGGVVDIKMRSISDTKLAEVLKDIGEPPKFG</sequence>
<organism evidence="2 3">
    <name type="scientific">Arthrobotrys musiformis</name>
    <dbReference type="NCBI Taxonomy" id="47236"/>
    <lineage>
        <taxon>Eukaryota</taxon>
        <taxon>Fungi</taxon>
        <taxon>Dikarya</taxon>
        <taxon>Ascomycota</taxon>
        <taxon>Pezizomycotina</taxon>
        <taxon>Orbiliomycetes</taxon>
        <taxon>Orbiliales</taxon>
        <taxon>Orbiliaceae</taxon>
        <taxon>Arthrobotrys</taxon>
    </lineage>
</organism>
<evidence type="ECO:0000259" key="1">
    <source>
        <dbReference type="PROSITE" id="PS50181"/>
    </source>
</evidence>
<dbReference type="SUPFAM" id="SSF81383">
    <property type="entry name" value="F-box domain"/>
    <property type="match status" value="1"/>
</dbReference>
<dbReference type="EMBL" id="JAVHJL010000007">
    <property type="protein sequence ID" value="KAK6499911.1"/>
    <property type="molecule type" value="Genomic_DNA"/>
</dbReference>
<dbReference type="Pfam" id="PF12937">
    <property type="entry name" value="F-box-like"/>
    <property type="match status" value="1"/>
</dbReference>
<dbReference type="Proteomes" id="UP001370758">
    <property type="component" value="Unassembled WGS sequence"/>
</dbReference>
<evidence type="ECO:0000313" key="2">
    <source>
        <dbReference type="EMBL" id="KAK6499911.1"/>
    </source>
</evidence>
<name>A0AAV9W2G3_9PEZI</name>